<evidence type="ECO:0000313" key="1">
    <source>
        <dbReference type="EMBL" id="GAI51448.1"/>
    </source>
</evidence>
<accession>X1P6I6</accession>
<dbReference type="AlphaFoldDB" id="X1P6I6"/>
<dbReference type="EMBL" id="BARV01040170">
    <property type="protein sequence ID" value="GAI51448.1"/>
    <property type="molecule type" value="Genomic_DNA"/>
</dbReference>
<reference evidence="1" key="1">
    <citation type="journal article" date="2014" name="Front. Microbiol.">
        <title>High frequency of phylogenetically diverse reductive dehalogenase-homologous genes in deep subseafloor sedimentary metagenomes.</title>
        <authorList>
            <person name="Kawai M."/>
            <person name="Futagami T."/>
            <person name="Toyoda A."/>
            <person name="Takaki Y."/>
            <person name="Nishi S."/>
            <person name="Hori S."/>
            <person name="Arai W."/>
            <person name="Tsubouchi T."/>
            <person name="Morono Y."/>
            <person name="Uchiyama I."/>
            <person name="Ito T."/>
            <person name="Fujiyama A."/>
            <person name="Inagaki F."/>
            <person name="Takami H."/>
        </authorList>
    </citation>
    <scope>NUCLEOTIDE SEQUENCE</scope>
    <source>
        <strain evidence="1">Expedition CK06-06</strain>
    </source>
</reference>
<dbReference type="SUPFAM" id="SSF49464">
    <property type="entry name" value="Carboxypeptidase regulatory domain-like"/>
    <property type="match status" value="1"/>
</dbReference>
<name>X1P6I6_9ZZZZ</name>
<gene>
    <name evidence="1" type="ORF">S06H3_61300</name>
</gene>
<dbReference type="Pfam" id="PF13715">
    <property type="entry name" value="CarbopepD_reg_2"/>
    <property type="match status" value="1"/>
</dbReference>
<sequence length="104" mass="11343">MKVTNLKLNVQTRRLALFILLLTVSCLLNAQQRTITGTVLDENNEALIGGNIIIRGTTTGTITDINGSYTIAASAEDDLVFSFIGYHEQIISVGEQTQINLTMD</sequence>
<organism evidence="1">
    <name type="scientific">marine sediment metagenome</name>
    <dbReference type="NCBI Taxonomy" id="412755"/>
    <lineage>
        <taxon>unclassified sequences</taxon>
        <taxon>metagenomes</taxon>
        <taxon>ecological metagenomes</taxon>
    </lineage>
</organism>
<dbReference type="PROSITE" id="PS51257">
    <property type="entry name" value="PROKAR_LIPOPROTEIN"/>
    <property type="match status" value="1"/>
</dbReference>
<dbReference type="FunFam" id="2.60.40.1120:FF:000003">
    <property type="entry name" value="Outer membrane protein Omp121"/>
    <property type="match status" value="1"/>
</dbReference>
<dbReference type="Gene3D" id="2.60.40.1120">
    <property type="entry name" value="Carboxypeptidase-like, regulatory domain"/>
    <property type="match status" value="1"/>
</dbReference>
<comment type="caution">
    <text evidence="1">The sequence shown here is derived from an EMBL/GenBank/DDBJ whole genome shotgun (WGS) entry which is preliminary data.</text>
</comment>
<dbReference type="InterPro" id="IPR008969">
    <property type="entry name" value="CarboxyPept-like_regulatory"/>
</dbReference>
<feature type="non-terminal residue" evidence="1">
    <location>
        <position position="104"/>
    </location>
</feature>
<protein>
    <recommendedName>
        <fullName evidence="2">TonB-dependent receptor plug domain-containing protein</fullName>
    </recommendedName>
</protein>
<evidence type="ECO:0008006" key="2">
    <source>
        <dbReference type="Google" id="ProtNLM"/>
    </source>
</evidence>
<proteinExistence type="predicted"/>